<dbReference type="GO" id="GO:0020037">
    <property type="term" value="F:heme binding"/>
    <property type="evidence" value="ECO:0007669"/>
    <property type="project" value="InterPro"/>
</dbReference>
<evidence type="ECO:0000256" key="4">
    <source>
        <dbReference type="ARBA" id="ARBA00022982"/>
    </source>
</evidence>
<accession>A0A1C3UQY2</accession>
<dbReference type="Proteomes" id="UP000199184">
    <property type="component" value="Unassembled WGS sequence"/>
</dbReference>
<dbReference type="GO" id="GO:0046872">
    <property type="term" value="F:metal ion binding"/>
    <property type="evidence" value="ECO:0007669"/>
    <property type="project" value="UniProtKB-KW"/>
</dbReference>
<reference evidence="10" key="1">
    <citation type="submission" date="2016-08" db="EMBL/GenBank/DDBJ databases">
        <authorList>
            <person name="Varghese N."/>
            <person name="Submissions Spin"/>
        </authorList>
    </citation>
    <scope>NUCLEOTIDE SEQUENCE [LARGE SCALE GENOMIC DNA]</scope>
    <source>
        <strain evidence="10">ERR11</strain>
    </source>
</reference>
<name>A0A1C3UQY2_9BRAD</name>
<keyword evidence="7" id="KW-0732">Signal</keyword>
<dbReference type="InterPro" id="IPR036909">
    <property type="entry name" value="Cyt_c-like_dom_sf"/>
</dbReference>
<evidence type="ECO:0000313" key="10">
    <source>
        <dbReference type="Proteomes" id="UP000199184"/>
    </source>
</evidence>
<feature type="chain" id="PRO_5008683404" evidence="7">
    <location>
        <begin position="27"/>
        <end position="125"/>
    </location>
</feature>
<proteinExistence type="predicted"/>
<dbReference type="PROSITE" id="PS51007">
    <property type="entry name" value="CYTC"/>
    <property type="match status" value="1"/>
</dbReference>
<evidence type="ECO:0000256" key="6">
    <source>
        <dbReference type="PROSITE-ProRule" id="PRU00433"/>
    </source>
</evidence>
<keyword evidence="3 6" id="KW-0479">Metal-binding</keyword>
<dbReference type="Gene3D" id="1.10.760.10">
    <property type="entry name" value="Cytochrome c-like domain"/>
    <property type="match status" value="1"/>
</dbReference>
<dbReference type="EMBL" id="FMAI01000002">
    <property type="protein sequence ID" value="SCB17930.1"/>
    <property type="molecule type" value="Genomic_DNA"/>
</dbReference>
<dbReference type="AlphaFoldDB" id="A0A1C3UQY2"/>
<evidence type="ECO:0000313" key="9">
    <source>
        <dbReference type="EMBL" id="SCB17930.1"/>
    </source>
</evidence>
<sequence length="125" mass="13098">MKGAGKIGAFVAVLVLAGATANPGYAQDAEHGRTVFKPCAACHATDHDNRVGPGLEGIIGRKAGTVPGFRYSDAIKNSGIVWDAKILDAYLESPQKVVPGNRMPYAGLKDSTDRADLVAYLATLK</sequence>
<keyword evidence="2 6" id="KW-0349">Heme</keyword>
<keyword evidence="1" id="KW-0813">Transport</keyword>
<dbReference type="RefSeq" id="WP_091955263.1">
    <property type="nucleotide sequence ID" value="NZ_FMAI01000002.1"/>
</dbReference>
<dbReference type="Pfam" id="PF00034">
    <property type="entry name" value="Cytochrom_C"/>
    <property type="match status" value="1"/>
</dbReference>
<feature type="signal peptide" evidence="7">
    <location>
        <begin position="1"/>
        <end position="26"/>
    </location>
</feature>
<dbReference type="GO" id="GO:0009055">
    <property type="term" value="F:electron transfer activity"/>
    <property type="evidence" value="ECO:0007669"/>
    <property type="project" value="InterPro"/>
</dbReference>
<evidence type="ECO:0000256" key="3">
    <source>
        <dbReference type="ARBA" id="ARBA00022723"/>
    </source>
</evidence>
<evidence type="ECO:0000256" key="7">
    <source>
        <dbReference type="SAM" id="SignalP"/>
    </source>
</evidence>
<dbReference type="InterPro" id="IPR009056">
    <property type="entry name" value="Cyt_c-like_dom"/>
</dbReference>
<keyword evidence="5 6" id="KW-0408">Iron</keyword>
<evidence type="ECO:0000256" key="5">
    <source>
        <dbReference type="ARBA" id="ARBA00023004"/>
    </source>
</evidence>
<keyword evidence="10" id="KW-1185">Reference proteome</keyword>
<evidence type="ECO:0000259" key="8">
    <source>
        <dbReference type="PROSITE" id="PS51007"/>
    </source>
</evidence>
<feature type="domain" description="Cytochrome c" evidence="8">
    <location>
        <begin position="27"/>
        <end position="125"/>
    </location>
</feature>
<dbReference type="PANTHER" id="PTHR11961">
    <property type="entry name" value="CYTOCHROME C"/>
    <property type="match status" value="1"/>
</dbReference>
<keyword evidence="4" id="KW-0249">Electron transport</keyword>
<dbReference type="SUPFAM" id="SSF46626">
    <property type="entry name" value="Cytochrome c"/>
    <property type="match status" value="1"/>
</dbReference>
<dbReference type="InterPro" id="IPR002327">
    <property type="entry name" value="Cyt_c_1A/1B"/>
</dbReference>
<gene>
    <name evidence="9" type="ORF">GA0061098_1002321</name>
</gene>
<organism evidence="9 10">
    <name type="scientific">Bradyrhizobium shewense</name>
    <dbReference type="NCBI Taxonomy" id="1761772"/>
    <lineage>
        <taxon>Bacteria</taxon>
        <taxon>Pseudomonadati</taxon>
        <taxon>Pseudomonadota</taxon>
        <taxon>Alphaproteobacteria</taxon>
        <taxon>Hyphomicrobiales</taxon>
        <taxon>Nitrobacteraceae</taxon>
        <taxon>Bradyrhizobium</taxon>
    </lineage>
</organism>
<evidence type="ECO:0000256" key="1">
    <source>
        <dbReference type="ARBA" id="ARBA00022448"/>
    </source>
</evidence>
<protein>
    <submittedName>
        <fullName evidence="9">Cytochrome c</fullName>
    </submittedName>
</protein>
<evidence type="ECO:0000256" key="2">
    <source>
        <dbReference type="ARBA" id="ARBA00022617"/>
    </source>
</evidence>
<dbReference type="PRINTS" id="PR00604">
    <property type="entry name" value="CYTCHRMECIAB"/>
</dbReference>